<evidence type="ECO:0000313" key="2">
    <source>
        <dbReference type="Proteomes" id="UP000639606"/>
    </source>
</evidence>
<gene>
    <name evidence="1" type="ORF">GCM10010185_21220</name>
</gene>
<protein>
    <submittedName>
        <fullName evidence="1">Uncharacterized protein</fullName>
    </submittedName>
</protein>
<evidence type="ECO:0000313" key="1">
    <source>
        <dbReference type="EMBL" id="GGP48869.1"/>
    </source>
</evidence>
<comment type="caution">
    <text evidence="1">The sequence shown here is derived from an EMBL/GenBank/DDBJ whole genome shotgun (WGS) entry which is preliminary data.</text>
</comment>
<name>A0A918ECG9_9PSEU</name>
<dbReference type="RefSeq" id="WP_189223016.1">
    <property type="nucleotide sequence ID" value="NZ_BMRG01000003.1"/>
</dbReference>
<dbReference type="EMBL" id="BMRG01000003">
    <property type="protein sequence ID" value="GGP48869.1"/>
    <property type="molecule type" value="Genomic_DNA"/>
</dbReference>
<proteinExistence type="predicted"/>
<sequence length="109" mass="12318">MPKTVPPALSRAHELLHQEMLGYLDEVELLTSEADTEDETILDVARTEVPRLVAAVRGMLRDHRADVFGLCLGCAPTWVDGHFAREPWPCPVVGGAHEYLRRPEKLYER</sequence>
<reference evidence="1" key="1">
    <citation type="journal article" date="2014" name="Int. J. Syst. Evol. Microbiol.">
        <title>Complete genome sequence of Corynebacterium casei LMG S-19264T (=DSM 44701T), isolated from a smear-ripened cheese.</title>
        <authorList>
            <consortium name="US DOE Joint Genome Institute (JGI-PGF)"/>
            <person name="Walter F."/>
            <person name="Albersmeier A."/>
            <person name="Kalinowski J."/>
            <person name="Ruckert C."/>
        </authorList>
    </citation>
    <scope>NUCLEOTIDE SEQUENCE</scope>
    <source>
        <strain evidence="1">JCM 3313</strain>
    </source>
</reference>
<dbReference type="AlphaFoldDB" id="A0A918ECG9"/>
<accession>A0A918ECG9</accession>
<reference evidence="1" key="2">
    <citation type="submission" date="2020-09" db="EMBL/GenBank/DDBJ databases">
        <authorList>
            <person name="Sun Q."/>
            <person name="Ohkuma M."/>
        </authorList>
    </citation>
    <scope>NUCLEOTIDE SEQUENCE</scope>
    <source>
        <strain evidence="1">JCM 3313</strain>
    </source>
</reference>
<organism evidence="1 2">
    <name type="scientific">Saccharothrix coeruleofusca</name>
    <dbReference type="NCBI Taxonomy" id="33919"/>
    <lineage>
        <taxon>Bacteria</taxon>
        <taxon>Bacillati</taxon>
        <taxon>Actinomycetota</taxon>
        <taxon>Actinomycetes</taxon>
        <taxon>Pseudonocardiales</taxon>
        <taxon>Pseudonocardiaceae</taxon>
        <taxon>Saccharothrix</taxon>
    </lineage>
</organism>
<dbReference type="Proteomes" id="UP000639606">
    <property type="component" value="Unassembled WGS sequence"/>
</dbReference>
<keyword evidence="2" id="KW-1185">Reference proteome</keyword>